<dbReference type="Gene3D" id="1.20.1260.60">
    <property type="entry name" value="Vacuolar protein sorting-associated protein Ist1"/>
    <property type="match status" value="1"/>
</dbReference>
<protein>
    <recommendedName>
        <fullName evidence="2">IST1 homolog</fullName>
    </recommendedName>
    <alternativeName>
        <fullName evidence="3">Charged multivesicular body protein 8</fullName>
    </alternativeName>
</protein>
<feature type="region of interest" description="Disordered" evidence="7">
    <location>
        <begin position="280"/>
        <end position="356"/>
    </location>
</feature>
<feature type="coiled-coil region" evidence="6">
    <location>
        <begin position="8"/>
        <end position="42"/>
    </location>
</feature>
<reference evidence="9" key="1">
    <citation type="submission" date="2025-08" db="UniProtKB">
        <authorList>
            <consortium name="RefSeq"/>
        </authorList>
    </citation>
    <scope>IDENTIFICATION</scope>
    <source>
        <tissue evidence="9">Muscle</tissue>
    </source>
</reference>
<organism evidence="8 9">
    <name type="scientific">Limulus polyphemus</name>
    <name type="common">Atlantic horseshoe crab</name>
    <dbReference type="NCBI Taxonomy" id="6850"/>
    <lineage>
        <taxon>Eukaryota</taxon>
        <taxon>Metazoa</taxon>
        <taxon>Ecdysozoa</taxon>
        <taxon>Arthropoda</taxon>
        <taxon>Chelicerata</taxon>
        <taxon>Merostomata</taxon>
        <taxon>Xiphosura</taxon>
        <taxon>Limulidae</taxon>
        <taxon>Limulus</taxon>
    </lineage>
</organism>
<evidence type="ECO:0000256" key="5">
    <source>
        <dbReference type="ARBA" id="ARBA00046920"/>
    </source>
</evidence>
<evidence type="ECO:0000256" key="4">
    <source>
        <dbReference type="ARBA" id="ARBA00046124"/>
    </source>
</evidence>
<dbReference type="Proteomes" id="UP000694941">
    <property type="component" value="Unplaced"/>
</dbReference>
<comment type="subunit">
    <text evidence="5">Interacts with CHMP1A, CHMP1B, VPS4A and VTA1. Interacts with SPAST, STAMBP, and USP8. May interact with VPS37B. May associate with the ESCRT-I complex. Interacts with MITD1, in competition with VSP4. Interacts with SPART (via MIT domain); leading to the recruitment of SPART to midbodies. Interacts with SPAST.</text>
</comment>
<dbReference type="PANTHER" id="PTHR12161:SF5">
    <property type="entry name" value="IST1 HOMOLOG"/>
    <property type="match status" value="1"/>
</dbReference>
<name>A0ABM1BEU8_LIMPO</name>
<dbReference type="PANTHER" id="PTHR12161">
    <property type="entry name" value="IST1 FAMILY MEMBER"/>
    <property type="match status" value="1"/>
</dbReference>
<evidence type="ECO:0000256" key="7">
    <source>
        <dbReference type="SAM" id="MobiDB-lite"/>
    </source>
</evidence>
<comment type="similarity">
    <text evidence="1">Belongs to the IST1 family.</text>
</comment>
<dbReference type="GeneID" id="106464938"/>
<evidence type="ECO:0000256" key="1">
    <source>
        <dbReference type="ARBA" id="ARBA00005536"/>
    </source>
</evidence>
<evidence type="ECO:0000256" key="3">
    <source>
        <dbReference type="ARBA" id="ARBA00032374"/>
    </source>
</evidence>
<dbReference type="Pfam" id="PF03398">
    <property type="entry name" value="Ist1"/>
    <property type="match status" value="1"/>
</dbReference>
<keyword evidence="8" id="KW-1185">Reference proteome</keyword>
<evidence type="ECO:0000256" key="6">
    <source>
        <dbReference type="SAM" id="Coils"/>
    </source>
</evidence>
<feature type="compositionally biased region" description="Polar residues" evidence="7">
    <location>
        <begin position="225"/>
        <end position="234"/>
    </location>
</feature>
<evidence type="ECO:0000313" key="8">
    <source>
        <dbReference type="Proteomes" id="UP000694941"/>
    </source>
</evidence>
<dbReference type="RefSeq" id="XP_013780566.1">
    <property type="nucleotide sequence ID" value="XM_013925112.2"/>
</dbReference>
<gene>
    <name evidence="9" type="primary">LOC106464938</name>
</gene>
<feature type="compositionally biased region" description="Polar residues" evidence="7">
    <location>
        <begin position="331"/>
        <end position="344"/>
    </location>
</feature>
<proteinExistence type="inferred from homology"/>
<keyword evidence="6" id="KW-0175">Coiled coil</keyword>
<accession>A0ABM1BEU8</accession>
<evidence type="ECO:0000313" key="9">
    <source>
        <dbReference type="RefSeq" id="XP_013780566.1"/>
    </source>
</evidence>
<comment type="function">
    <text evidence="4">ESCRT-III-like protein involved in cytokinesis, nuclear envelope reassembly and endosomal tubulation. Is required for efficient abscission during cytokinesis. Involved in recruiting VPS4A and/or VPS4B to the midbody of dividing cells. During late anaphase, involved in nuclear envelope reassembly and mitotic spindle disassembly together with the ESCRT-III complex: IST1 acts by mediating the recruitment of SPAST to the nuclear membrane, leading to microtubule severing. Recruited to the reforming nuclear envelope (NE) during anaphase by LEMD2. Regulates early endosomal tubulation together with the ESCRT-III complex by mediating the recruitment of SPAST.</text>
</comment>
<sequence length="368" mass="40896">MFSAGPNYGKLKTNLRLAINRLKLLEKKKTELAQKARKEIADYISSGKYERAKIRVEHIIREDYLVEAMEVVEMYCDLLLARFGLIQQMKSLDEGLAEAISSMLWATPRLQTDVAELKAISDQLTLKYGKPYAQAACENALNTVNEKLVHKLSVQAPPKILVEKYLIEIAKSHNVPYEPDPDIMKEDEVMAAEASQDTLINFDGNNSGPNYLPGGGMSYPAMQYPSSQPVSQPFQYPPAHVKNPNVAPPLPNMAPSGPYPSTTSAPIGFNLPPNYDFSPAPSYDSIVNSKPEDQIKGVQGHDSNQKEPNGKPKPKPRTMFPTDTLPELPSVPTNSLPNTDSSHNPKAGEESVDFDDLTRRFEELKKRK</sequence>
<feature type="region of interest" description="Disordered" evidence="7">
    <location>
        <begin position="225"/>
        <end position="259"/>
    </location>
</feature>
<evidence type="ECO:0000256" key="2">
    <source>
        <dbReference type="ARBA" id="ARBA00014513"/>
    </source>
</evidence>
<dbReference type="InterPro" id="IPR005061">
    <property type="entry name" value="Ist1"/>
</dbReference>
<dbReference type="InterPro" id="IPR042277">
    <property type="entry name" value="IST1-like"/>
</dbReference>